<gene>
    <name evidence="1" type="ORF">qdsa002_18</name>
</gene>
<protein>
    <submittedName>
        <fullName evidence="1">Uncharacterized protein</fullName>
    </submittedName>
</protein>
<evidence type="ECO:0000313" key="1">
    <source>
        <dbReference type="EMBL" id="ARQ95975.1"/>
    </source>
</evidence>
<evidence type="ECO:0000313" key="2">
    <source>
        <dbReference type="Proteomes" id="UP000225347"/>
    </source>
</evidence>
<reference evidence="1 2" key="1">
    <citation type="submission" date="2017-03" db="EMBL/GenBank/DDBJ databases">
        <title>Efficacy of two virulent bacteriophages, qdsa001 and qdsa002, against Staphylococcus aureus biofilms and their genome analysis.</title>
        <authorList>
            <person name="Lv X."/>
            <person name="Wang J."/>
            <person name="Lin H."/>
        </authorList>
    </citation>
    <scope>NUCLEOTIDE SEQUENCE [LARGE SCALE GENOMIC DNA]</scope>
</reference>
<accession>A0A1X9SIR7</accession>
<organism evidence="1 2">
    <name type="scientific">Staphylococcus phage qdsa002</name>
    <dbReference type="NCBI Taxonomy" id="1970746"/>
    <lineage>
        <taxon>Viruses</taxon>
        <taxon>Duplodnaviria</taxon>
        <taxon>Heunggongvirae</taxon>
        <taxon>Uroviricota</taxon>
        <taxon>Caudoviricetes</taxon>
        <taxon>Herelleviridae</taxon>
        <taxon>Twortvirinae</taxon>
        <taxon>Kayvirus</taxon>
        <taxon>Kayvirus G15</taxon>
    </lineage>
</organism>
<proteinExistence type="predicted"/>
<sequence length="44" mass="5287">MLTNFQIHDNIKIVRKTKKRKGIDNYEQIRNSKRYGNGIYPYDG</sequence>
<dbReference type="EMBL" id="KY779849">
    <property type="protein sequence ID" value="ARQ95975.1"/>
    <property type="molecule type" value="Genomic_DNA"/>
</dbReference>
<dbReference type="Proteomes" id="UP000225347">
    <property type="component" value="Segment"/>
</dbReference>
<name>A0A1X9SIR7_9CAUD</name>